<proteinExistence type="predicted"/>
<sequence>MKKSVWWMMVAAAILLASCSGKGGGISGGNEEGIVELTYLTTGDQAAKPLQPGDRIIAEINNRLGIRLNVQTVPEGAVDKINAAFASGDLPDVVTTKFPAESVSQWISEGIMIPIDDYLDAMPTVKQKLENGLQWTAIDGKYYGYPFISQTDKSNYTIQFRADWLEKLGIEPPTTLDEFYEALKAVTTQDPDGNGKDDTYGFSTNKPNPGETFNAFQFVFFAYGLPYADWALDEQGKVIPIFEHPAFRQGMAYLRKLMEEKLIEPEFMVNDRPMKEQKFFQGKIGFMEGPLFRHVSRIEGGLQKVNPEGKLGWTAPPAGPDGKRGMPVKPKGGLLTSITSASKHPEKAAELIEFLLSKEGRDLLQLGIEGIHYTGEGDQIVYNEAEREKDGFAANGWAHPLAWGNVTWPIDENYLPLIEPQRERAQQSVQLASQYIMPNLVNKKTEAEIRYSSVLNDNYNQYFLDMLSGKKISIRGSKSCRANGGSKAETKY</sequence>
<protein>
    <recommendedName>
        <fullName evidence="9">ABC transporter substrate-binding protein</fullName>
    </recommendedName>
</protein>
<dbReference type="SUPFAM" id="SSF53850">
    <property type="entry name" value="Periplasmic binding protein-like II"/>
    <property type="match status" value="1"/>
</dbReference>
<evidence type="ECO:0008006" key="9">
    <source>
        <dbReference type="Google" id="ProtNLM"/>
    </source>
</evidence>
<name>A0ABQ4N9R8_9BACL</name>
<feature type="chain" id="PRO_5045630287" description="ABC transporter substrate-binding protein" evidence="6">
    <location>
        <begin position="24"/>
        <end position="492"/>
    </location>
</feature>
<dbReference type="Proteomes" id="UP000680304">
    <property type="component" value="Unassembled WGS sequence"/>
</dbReference>
<evidence type="ECO:0000313" key="7">
    <source>
        <dbReference type="EMBL" id="GIQ64699.1"/>
    </source>
</evidence>
<reference evidence="7 8" key="1">
    <citation type="submission" date="2021-04" db="EMBL/GenBank/DDBJ databases">
        <title>Draft genome sequence of Paenibacillus cisolokensis, LC2-13A.</title>
        <authorList>
            <person name="Uke A."/>
            <person name="Chhe C."/>
            <person name="Baramee S."/>
            <person name="Kosugi A."/>
        </authorList>
    </citation>
    <scope>NUCLEOTIDE SEQUENCE [LARGE SCALE GENOMIC DNA]</scope>
    <source>
        <strain evidence="7 8">LC2-13A</strain>
    </source>
</reference>
<keyword evidence="2 6" id="KW-0732">Signal</keyword>
<dbReference type="PROSITE" id="PS51257">
    <property type="entry name" value="PROKAR_LIPOPROTEIN"/>
    <property type="match status" value="1"/>
</dbReference>
<dbReference type="Pfam" id="PF01547">
    <property type="entry name" value="SBP_bac_1"/>
    <property type="match status" value="1"/>
</dbReference>
<evidence type="ECO:0000313" key="8">
    <source>
        <dbReference type="Proteomes" id="UP000680304"/>
    </source>
</evidence>
<accession>A0ABQ4N9R8</accession>
<evidence type="ECO:0000256" key="6">
    <source>
        <dbReference type="SAM" id="SignalP"/>
    </source>
</evidence>
<gene>
    <name evidence="7" type="ORF">PACILC2_32670</name>
</gene>
<feature type="signal peptide" evidence="6">
    <location>
        <begin position="1"/>
        <end position="23"/>
    </location>
</feature>
<evidence type="ECO:0000256" key="5">
    <source>
        <dbReference type="ARBA" id="ARBA00023288"/>
    </source>
</evidence>
<dbReference type="InterPro" id="IPR050490">
    <property type="entry name" value="Bact_solute-bd_prot1"/>
</dbReference>
<organism evidence="7 8">
    <name type="scientific">Paenibacillus cisolokensis</name>
    <dbReference type="NCBI Taxonomy" id="1658519"/>
    <lineage>
        <taxon>Bacteria</taxon>
        <taxon>Bacillati</taxon>
        <taxon>Bacillota</taxon>
        <taxon>Bacilli</taxon>
        <taxon>Bacillales</taxon>
        <taxon>Paenibacillaceae</taxon>
        <taxon>Paenibacillus</taxon>
    </lineage>
</organism>
<keyword evidence="1" id="KW-1003">Cell membrane</keyword>
<evidence type="ECO:0000256" key="4">
    <source>
        <dbReference type="ARBA" id="ARBA00023139"/>
    </source>
</evidence>
<comment type="caution">
    <text evidence="7">The sequence shown here is derived from an EMBL/GenBank/DDBJ whole genome shotgun (WGS) entry which is preliminary data.</text>
</comment>
<keyword evidence="3" id="KW-0472">Membrane</keyword>
<dbReference type="PANTHER" id="PTHR43649:SF33">
    <property type="entry name" value="POLYGALACTURONAN_RHAMNOGALACTURONAN-BINDING PROTEIN YTCQ"/>
    <property type="match status" value="1"/>
</dbReference>
<dbReference type="PANTHER" id="PTHR43649">
    <property type="entry name" value="ARABINOSE-BINDING PROTEIN-RELATED"/>
    <property type="match status" value="1"/>
</dbReference>
<keyword evidence="5" id="KW-0449">Lipoprotein</keyword>
<dbReference type="RefSeq" id="WP_213529265.1">
    <property type="nucleotide sequence ID" value="NZ_BOVJ01000102.1"/>
</dbReference>
<keyword evidence="4" id="KW-0564">Palmitate</keyword>
<dbReference type="InterPro" id="IPR006059">
    <property type="entry name" value="SBP"/>
</dbReference>
<evidence type="ECO:0000256" key="3">
    <source>
        <dbReference type="ARBA" id="ARBA00023136"/>
    </source>
</evidence>
<dbReference type="EMBL" id="BOVJ01000102">
    <property type="protein sequence ID" value="GIQ64699.1"/>
    <property type="molecule type" value="Genomic_DNA"/>
</dbReference>
<dbReference type="Gene3D" id="3.40.190.10">
    <property type="entry name" value="Periplasmic binding protein-like II"/>
    <property type="match status" value="2"/>
</dbReference>
<keyword evidence="8" id="KW-1185">Reference proteome</keyword>
<evidence type="ECO:0000256" key="2">
    <source>
        <dbReference type="ARBA" id="ARBA00022729"/>
    </source>
</evidence>
<evidence type="ECO:0000256" key="1">
    <source>
        <dbReference type="ARBA" id="ARBA00022475"/>
    </source>
</evidence>